<dbReference type="OrthoDB" id="7725897at2"/>
<feature type="transmembrane region" description="Helical" evidence="1">
    <location>
        <begin position="69"/>
        <end position="92"/>
    </location>
</feature>
<feature type="transmembrane region" description="Helical" evidence="1">
    <location>
        <begin position="7"/>
        <end position="26"/>
    </location>
</feature>
<evidence type="ECO:0000313" key="3">
    <source>
        <dbReference type="Proteomes" id="UP000068382"/>
    </source>
</evidence>
<keyword evidence="3" id="KW-1185">Reference proteome</keyword>
<feature type="transmembrane region" description="Helical" evidence="1">
    <location>
        <begin position="32"/>
        <end position="48"/>
    </location>
</feature>
<keyword evidence="1" id="KW-1133">Transmembrane helix</keyword>
<organism evidence="2 3">
    <name type="scientific">Tritonibacter horizontis</name>
    <dbReference type="NCBI Taxonomy" id="1768241"/>
    <lineage>
        <taxon>Bacteria</taxon>
        <taxon>Pseudomonadati</taxon>
        <taxon>Pseudomonadota</taxon>
        <taxon>Alphaproteobacteria</taxon>
        <taxon>Rhodobacterales</taxon>
        <taxon>Paracoccaceae</taxon>
        <taxon>Tritonibacter</taxon>
    </lineage>
</organism>
<dbReference type="InterPro" id="IPR047730">
    <property type="entry name" value="ABZJ_00895-like"/>
</dbReference>
<accession>A0A132C0M7</accession>
<proteinExistence type="predicted"/>
<sequence length="151" mass="16136">MNLRRFSLVYLATMLGLMMIVVLVQAVGNFNVANAGMAIIPAMVAGLVEGQRFAGVEKRLPESSQIWRFACRAAVIILGLTMISVSIFSVAAPQIKLMLSHTQGALLLLAAILFQTAVSFLLVRYFVALGAKSALRAQADLAAKTRKGGRG</sequence>
<dbReference type="EMBL" id="LPUY01000027">
    <property type="protein sequence ID" value="KUP94138.1"/>
    <property type="molecule type" value="Genomic_DNA"/>
</dbReference>
<comment type="caution">
    <text evidence="2">The sequence shown here is derived from an EMBL/GenBank/DDBJ whole genome shotgun (WGS) entry which is preliminary data.</text>
</comment>
<gene>
    <name evidence="2" type="ORF">TRIHO_09930</name>
</gene>
<evidence type="ECO:0000313" key="2">
    <source>
        <dbReference type="EMBL" id="KUP94138.1"/>
    </source>
</evidence>
<reference evidence="2 3" key="1">
    <citation type="submission" date="2015-12" db="EMBL/GenBank/DDBJ databases">
        <title>Genome sequence of the marine Rhodobacteraceae strain O3.65, Candidatus Tritonibacter horizontis.</title>
        <authorList>
            <person name="Poehlein A."/>
            <person name="Giebel H.A."/>
            <person name="Voget S."/>
            <person name="Brinkhoff T."/>
        </authorList>
    </citation>
    <scope>NUCLEOTIDE SEQUENCE [LARGE SCALE GENOMIC DNA]</scope>
    <source>
        <strain evidence="2 3">O3.65</strain>
    </source>
</reference>
<evidence type="ECO:0000256" key="1">
    <source>
        <dbReference type="SAM" id="Phobius"/>
    </source>
</evidence>
<feature type="transmembrane region" description="Helical" evidence="1">
    <location>
        <begin position="104"/>
        <end position="127"/>
    </location>
</feature>
<dbReference type="Proteomes" id="UP000068382">
    <property type="component" value="Unassembled WGS sequence"/>
</dbReference>
<dbReference type="AlphaFoldDB" id="A0A132C0M7"/>
<keyword evidence="1" id="KW-0472">Membrane</keyword>
<dbReference type="RefSeq" id="WP_068240919.1">
    <property type="nucleotide sequence ID" value="NZ_LPUY01000027.1"/>
</dbReference>
<keyword evidence="1" id="KW-0812">Transmembrane</keyword>
<protein>
    <submittedName>
        <fullName evidence="2">Uncharacterized protein</fullName>
    </submittedName>
</protein>
<name>A0A132C0M7_9RHOB</name>
<dbReference type="NCBIfam" id="NF038216">
    <property type="entry name" value="ABZJ_00895_fam"/>
    <property type="match status" value="1"/>
</dbReference>